<protein>
    <submittedName>
        <fullName evidence="2">Uncharacterized protein</fullName>
    </submittedName>
</protein>
<accession>A0A2T0UR03</accession>
<proteinExistence type="predicted"/>
<dbReference type="EMBL" id="PVTK01000013">
    <property type="protein sequence ID" value="PRY60362.1"/>
    <property type="molecule type" value="Genomic_DNA"/>
</dbReference>
<evidence type="ECO:0000256" key="1">
    <source>
        <dbReference type="SAM" id="MobiDB-lite"/>
    </source>
</evidence>
<name>A0A2T0UR03_9GAMM</name>
<dbReference type="Proteomes" id="UP000237647">
    <property type="component" value="Unassembled WGS sequence"/>
</dbReference>
<organism evidence="2 3">
    <name type="scientific">Vreelandella songnenensis</name>
    <dbReference type="NCBI Taxonomy" id="1176243"/>
    <lineage>
        <taxon>Bacteria</taxon>
        <taxon>Pseudomonadati</taxon>
        <taxon>Pseudomonadota</taxon>
        <taxon>Gammaproteobacteria</taxon>
        <taxon>Oceanospirillales</taxon>
        <taxon>Halomonadaceae</taxon>
        <taxon>Vreelandella</taxon>
    </lineage>
</organism>
<gene>
    <name evidence="2" type="ORF">B0H98_11322</name>
</gene>
<sequence>MKYQDHFPTIWDTPLKQPARKPARQASAPKPSVFKEVFLTIWDTARRKPAA</sequence>
<evidence type="ECO:0000313" key="3">
    <source>
        <dbReference type="Proteomes" id="UP000237647"/>
    </source>
</evidence>
<comment type="caution">
    <text evidence="2">The sequence shown here is derived from an EMBL/GenBank/DDBJ whole genome shotgun (WGS) entry which is preliminary data.</text>
</comment>
<dbReference type="RefSeq" id="WP_167392690.1">
    <property type="nucleotide sequence ID" value="NZ_PVTK01000013.1"/>
</dbReference>
<feature type="region of interest" description="Disordered" evidence="1">
    <location>
        <begin position="1"/>
        <end position="29"/>
    </location>
</feature>
<reference evidence="2 3" key="1">
    <citation type="submission" date="2018-03" db="EMBL/GenBank/DDBJ databases">
        <title>Genomic Encyclopedia of Type Strains, Phase III (KMG-III): the genomes of soil and plant-associated and newly described type strains.</title>
        <authorList>
            <person name="Whitman W."/>
        </authorList>
    </citation>
    <scope>NUCLEOTIDE SEQUENCE [LARGE SCALE GENOMIC DNA]</scope>
    <source>
        <strain evidence="2 3">CGMCC 1.12152</strain>
    </source>
</reference>
<keyword evidence="3" id="KW-1185">Reference proteome</keyword>
<evidence type="ECO:0000313" key="2">
    <source>
        <dbReference type="EMBL" id="PRY60362.1"/>
    </source>
</evidence>
<dbReference type="AlphaFoldDB" id="A0A2T0UR03"/>